<keyword evidence="4" id="KW-0472">Membrane</keyword>
<dbReference type="NCBIfam" id="TIGR01007">
    <property type="entry name" value="eps_fam"/>
    <property type="match status" value="1"/>
</dbReference>
<dbReference type="SUPFAM" id="SSF52540">
    <property type="entry name" value="P-loop containing nucleoside triphosphate hydrolases"/>
    <property type="match status" value="1"/>
</dbReference>
<dbReference type="Proteomes" id="UP001232725">
    <property type="component" value="Unassembled WGS sequence"/>
</dbReference>
<name>A0ABT9IQ69_9MICC</name>
<accession>A0ABT9IQ69</accession>
<sequence length="510" mass="54178">MMEQGEPQGFSLSDLVVVLRTYWLTIVGITALALALAVGWYAIQPRIYQASAVGLVVTGGGGDMGTAMAGDTLAQAKALRYKALAESKLVFDRAALLLGNYDTGINATIKATVAPGSPEVTITAESGDAKEAKRVADGWVTALANQVRDLESQNTPKGQTPVVRLEALTSADIPRVPVYPVLNVTLLIGGGAGLLIGLVVVLVRNQLDRRIRTAAIVERKFHQPVIGTLPRDRRLQDHSQVLDDVAGFGRASAGHAMAEAFRELRTNFRFIDVDNPPRVLAVTSSLPGEGKSTVISNLAATLAAAGENVVVLDADLRRPSLHTVFGVIGDVGVTDVLAGRTAVEEVLQDWGQLPNLKILAAGRVPPNPSELLGSNAMRSLLRELSQHGYVLVDTPPLLPVTDAAVLSRIVDGTLLVARAGRTTTDSLGRALGNIERVKGHVLGVIINCVATLGPEGYNYRYYGSYKSKRHGVRRHLGRKAAKSDKSPENGKSAQSARRSSGTQADDKARV</sequence>
<reference evidence="5 6" key="1">
    <citation type="submission" date="2023-08" db="EMBL/GenBank/DDBJ databases">
        <title>Arthrobacter horti sp. nov., isolated from forest soil.</title>
        <authorList>
            <person name="Park M."/>
        </authorList>
    </citation>
    <scope>NUCLEOTIDE SEQUENCE [LARGE SCALE GENOMIC DNA]</scope>
    <source>
        <strain evidence="5 6">YJM1</strain>
    </source>
</reference>
<evidence type="ECO:0000256" key="3">
    <source>
        <dbReference type="SAM" id="MobiDB-lite"/>
    </source>
</evidence>
<dbReference type="Gene3D" id="3.40.50.300">
    <property type="entry name" value="P-loop containing nucleotide triphosphate hydrolases"/>
    <property type="match status" value="1"/>
</dbReference>
<dbReference type="RefSeq" id="WP_305996848.1">
    <property type="nucleotide sequence ID" value="NZ_JAVALS010000007.1"/>
</dbReference>
<dbReference type="GO" id="GO:0004715">
    <property type="term" value="F:non-membrane spanning protein tyrosine kinase activity"/>
    <property type="evidence" value="ECO:0007669"/>
    <property type="project" value="UniProtKB-EC"/>
</dbReference>
<evidence type="ECO:0000256" key="2">
    <source>
        <dbReference type="ARBA" id="ARBA00022840"/>
    </source>
</evidence>
<evidence type="ECO:0000256" key="1">
    <source>
        <dbReference type="ARBA" id="ARBA00022741"/>
    </source>
</evidence>
<dbReference type="InterPro" id="IPR027417">
    <property type="entry name" value="P-loop_NTPase"/>
</dbReference>
<organism evidence="5 6">
    <name type="scientific">Arthrobacter horti</name>
    <dbReference type="NCBI Taxonomy" id="3068273"/>
    <lineage>
        <taxon>Bacteria</taxon>
        <taxon>Bacillati</taxon>
        <taxon>Actinomycetota</taxon>
        <taxon>Actinomycetes</taxon>
        <taxon>Micrococcales</taxon>
        <taxon>Micrococcaceae</taxon>
        <taxon>Arthrobacter</taxon>
    </lineage>
</organism>
<dbReference type="PANTHER" id="PTHR32309">
    <property type="entry name" value="TYROSINE-PROTEIN KINASE"/>
    <property type="match status" value="1"/>
</dbReference>
<dbReference type="PANTHER" id="PTHR32309:SF13">
    <property type="entry name" value="FERRIC ENTEROBACTIN TRANSPORT PROTEIN FEPE"/>
    <property type="match status" value="1"/>
</dbReference>
<feature type="transmembrane region" description="Helical" evidence="4">
    <location>
        <begin position="21"/>
        <end position="43"/>
    </location>
</feature>
<dbReference type="EC" id="2.7.10.2" evidence="5"/>
<evidence type="ECO:0000313" key="6">
    <source>
        <dbReference type="Proteomes" id="UP001232725"/>
    </source>
</evidence>
<keyword evidence="6" id="KW-1185">Reference proteome</keyword>
<dbReference type="Pfam" id="PF10609">
    <property type="entry name" value="ParA"/>
    <property type="match status" value="1"/>
</dbReference>
<feature type="compositionally biased region" description="Polar residues" evidence="3">
    <location>
        <begin position="489"/>
        <end position="503"/>
    </location>
</feature>
<dbReference type="CDD" id="cd05387">
    <property type="entry name" value="BY-kinase"/>
    <property type="match status" value="1"/>
</dbReference>
<evidence type="ECO:0000256" key="4">
    <source>
        <dbReference type="SAM" id="Phobius"/>
    </source>
</evidence>
<evidence type="ECO:0000313" key="5">
    <source>
        <dbReference type="EMBL" id="MDP5227730.1"/>
    </source>
</evidence>
<keyword evidence="4" id="KW-0812">Transmembrane</keyword>
<dbReference type="InterPro" id="IPR033756">
    <property type="entry name" value="YlxH/NBP35"/>
</dbReference>
<dbReference type="EMBL" id="JAVALS010000007">
    <property type="protein sequence ID" value="MDP5227730.1"/>
    <property type="molecule type" value="Genomic_DNA"/>
</dbReference>
<proteinExistence type="predicted"/>
<dbReference type="InterPro" id="IPR050445">
    <property type="entry name" value="Bact_polysacc_biosynth/exp"/>
</dbReference>
<keyword evidence="1" id="KW-0547">Nucleotide-binding</keyword>
<keyword evidence="5" id="KW-0808">Transferase</keyword>
<feature type="transmembrane region" description="Helical" evidence="4">
    <location>
        <begin position="178"/>
        <end position="203"/>
    </location>
</feature>
<dbReference type="InterPro" id="IPR005702">
    <property type="entry name" value="Wzc-like_C"/>
</dbReference>
<keyword evidence="4" id="KW-1133">Transmembrane helix</keyword>
<comment type="caution">
    <text evidence="5">The sequence shown here is derived from an EMBL/GenBank/DDBJ whole genome shotgun (WGS) entry which is preliminary data.</text>
</comment>
<protein>
    <submittedName>
        <fullName evidence="5">Polysaccharide biosynthesis tyrosine autokinase</fullName>
        <ecNumber evidence="5">2.7.10.2</ecNumber>
    </submittedName>
</protein>
<feature type="compositionally biased region" description="Basic residues" evidence="3">
    <location>
        <begin position="470"/>
        <end position="480"/>
    </location>
</feature>
<feature type="region of interest" description="Disordered" evidence="3">
    <location>
        <begin position="470"/>
        <end position="510"/>
    </location>
</feature>
<gene>
    <name evidence="5" type="ORF">Q9R02_11240</name>
</gene>
<keyword evidence="2" id="KW-0067">ATP-binding</keyword>